<dbReference type="AlphaFoldDB" id="A0A4Q7KJ33"/>
<protein>
    <submittedName>
        <fullName evidence="2">2-polyprenyl-6-methoxyphenol hydroxylase-like FAD-dependent oxidoreductase</fullName>
    </submittedName>
</protein>
<evidence type="ECO:0000313" key="2">
    <source>
        <dbReference type="EMBL" id="RZS36559.1"/>
    </source>
</evidence>
<evidence type="ECO:0000259" key="1">
    <source>
        <dbReference type="Pfam" id="PF01494"/>
    </source>
</evidence>
<dbReference type="InterPro" id="IPR036188">
    <property type="entry name" value="FAD/NAD-bd_sf"/>
</dbReference>
<dbReference type="Gene3D" id="3.50.50.60">
    <property type="entry name" value="FAD/NAD(P)-binding domain"/>
    <property type="match status" value="1"/>
</dbReference>
<keyword evidence="3" id="KW-1185">Reference proteome</keyword>
<dbReference type="Gene3D" id="3.30.9.10">
    <property type="entry name" value="D-Amino Acid Oxidase, subunit A, domain 2"/>
    <property type="match status" value="1"/>
</dbReference>
<dbReference type="Proteomes" id="UP000294257">
    <property type="component" value="Unassembled WGS sequence"/>
</dbReference>
<dbReference type="OrthoDB" id="3356051at2"/>
<dbReference type="RefSeq" id="WP_130346031.1">
    <property type="nucleotide sequence ID" value="NZ_SGWQ01000007.1"/>
</dbReference>
<accession>A0A4Q7KJ33</accession>
<dbReference type="PANTHER" id="PTHR46865">
    <property type="entry name" value="OXIDOREDUCTASE-RELATED"/>
    <property type="match status" value="1"/>
</dbReference>
<sequence length="402" mass="43844">MAIKKVLVSGASVAGPTLAYWLAEHGFEVTVVERAPAPRPGGQAIDLRGAAREVAERMGVLDEVRAHHTGAAGMVHVDGGDRPLVEMPADLLGDSGGVIAEIEILRGDLVRILYGATEGAVEYLFDDTITTMTQHADGVDVTFENRDPRRFDLVIGADGLHSVVRSLAFGPESGLTTDGGFYKTIFSAHVDVDRAGWQVMHNMPRSRMASVYPLTDTERSRALLYFGGPVRPIDRRDIDAQKRFVAEVYADAGWHVPELLEQMWRAEDFYLDRESIVRLDTWHAGRVALVGDSVFAGSIGMGTSMAVVGAYVLAGELAAAGGDHTVAFPAYQREMAEYVRTNQKGMPGGVRAFLPSSRAGLWLRTQTMRLMLAGPWRTMLTGDLQETSNGITLKDYRTPARR</sequence>
<proteinExistence type="predicted"/>
<gene>
    <name evidence="2" type="ORF">EV193_107240</name>
</gene>
<dbReference type="EMBL" id="SGWQ01000007">
    <property type="protein sequence ID" value="RZS36559.1"/>
    <property type="molecule type" value="Genomic_DNA"/>
</dbReference>
<evidence type="ECO:0000313" key="3">
    <source>
        <dbReference type="Proteomes" id="UP000294257"/>
    </source>
</evidence>
<dbReference type="Pfam" id="PF01494">
    <property type="entry name" value="FAD_binding_3"/>
    <property type="match status" value="1"/>
</dbReference>
<dbReference type="PANTHER" id="PTHR46865:SF2">
    <property type="entry name" value="MONOOXYGENASE"/>
    <property type="match status" value="1"/>
</dbReference>
<dbReference type="InterPro" id="IPR051704">
    <property type="entry name" value="FAD_aromatic-hydroxylase"/>
</dbReference>
<dbReference type="InterPro" id="IPR002938">
    <property type="entry name" value="FAD-bd"/>
</dbReference>
<reference evidence="2 3" key="1">
    <citation type="submission" date="2019-02" db="EMBL/GenBank/DDBJ databases">
        <title>Genomic Encyclopedia of Type Strains, Phase IV (KMG-IV): sequencing the most valuable type-strain genomes for metagenomic binning, comparative biology and taxonomic classification.</title>
        <authorList>
            <person name="Goeker M."/>
        </authorList>
    </citation>
    <scope>NUCLEOTIDE SEQUENCE [LARGE SCALE GENOMIC DNA]</scope>
    <source>
        <strain evidence="2 3">DSM 101727</strain>
    </source>
</reference>
<dbReference type="PRINTS" id="PR00420">
    <property type="entry name" value="RNGMNOXGNASE"/>
</dbReference>
<name>A0A4Q7KJ33_9PSEU</name>
<organism evidence="2 3">
    <name type="scientific">Herbihabitans rhizosphaerae</name>
    <dbReference type="NCBI Taxonomy" id="1872711"/>
    <lineage>
        <taxon>Bacteria</taxon>
        <taxon>Bacillati</taxon>
        <taxon>Actinomycetota</taxon>
        <taxon>Actinomycetes</taxon>
        <taxon>Pseudonocardiales</taxon>
        <taxon>Pseudonocardiaceae</taxon>
        <taxon>Herbihabitans</taxon>
    </lineage>
</organism>
<feature type="domain" description="FAD-binding" evidence="1">
    <location>
        <begin position="5"/>
        <end position="320"/>
    </location>
</feature>
<dbReference type="SUPFAM" id="SSF51905">
    <property type="entry name" value="FAD/NAD(P)-binding domain"/>
    <property type="match status" value="1"/>
</dbReference>
<dbReference type="GO" id="GO:0071949">
    <property type="term" value="F:FAD binding"/>
    <property type="evidence" value="ECO:0007669"/>
    <property type="project" value="InterPro"/>
</dbReference>
<comment type="caution">
    <text evidence="2">The sequence shown here is derived from an EMBL/GenBank/DDBJ whole genome shotgun (WGS) entry which is preliminary data.</text>
</comment>